<evidence type="ECO:0000256" key="4">
    <source>
        <dbReference type="SAM" id="MobiDB-lite"/>
    </source>
</evidence>
<evidence type="ECO:0000313" key="5">
    <source>
        <dbReference type="EMBL" id="OSX78370.1"/>
    </source>
</evidence>
<dbReference type="InterPro" id="IPR004033">
    <property type="entry name" value="UbiE/COQ5_MeTrFase"/>
</dbReference>
<feature type="region of interest" description="Disordered" evidence="4">
    <location>
        <begin position="150"/>
        <end position="178"/>
    </location>
</feature>
<evidence type="ECO:0008006" key="7">
    <source>
        <dbReference type="Google" id="ProtNLM"/>
    </source>
</evidence>
<dbReference type="PANTHER" id="PTHR43591">
    <property type="entry name" value="METHYLTRANSFERASE"/>
    <property type="match status" value="1"/>
</dbReference>
<dbReference type="GO" id="GO:0042181">
    <property type="term" value="P:ketone biosynthetic process"/>
    <property type="evidence" value="ECO:0007669"/>
    <property type="project" value="UniProtKB-ARBA"/>
</dbReference>
<feature type="compositionally biased region" description="Low complexity" evidence="4">
    <location>
        <begin position="156"/>
        <end position="166"/>
    </location>
</feature>
<evidence type="ECO:0000256" key="3">
    <source>
        <dbReference type="ARBA" id="ARBA00022691"/>
    </source>
</evidence>
<reference evidence="5 6" key="1">
    <citation type="submission" date="2017-03" db="EMBL/GenBank/DDBJ databases">
        <title>WGS assembly of Porphyra umbilicalis.</title>
        <authorList>
            <person name="Brawley S.H."/>
            <person name="Blouin N.A."/>
            <person name="Ficko-Blean E."/>
            <person name="Wheeler G.L."/>
            <person name="Lohr M."/>
            <person name="Goodson H.V."/>
            <person name="Jenkins J.W."/>
            <person name="Blaby-Haas C.E."/>
            <person name="Helliwell K.E."/>
            <person name="Chan C."/>
            <person name="Marriage T."/>
            <person name="Bhattacharya D."/>
            <person name="Klein A.S."/>
            <person name="Badis Y."/>
            <person name="Brodie J."/>
            <person name="Cao Y."/>
            <person name="Collen J."/>
            <person name="Dittami S.M."/>
            <person name="Gachon C.M."/>
            <person name="Green B.R."/>
            <person name="Karpowicz S."/>
            <person name="Kim J.W."/>
            <person name="Kudahl U."/>
            <person name="Lin S."/>
            <person name="Michel G."/>
            <person name="Mittag M."/>
            <person name="Olson B.J."/>
            <person name="Pangilinan J."/>
            <person name="Peng Y."/>
            <person name="Qiu H."/>
            <person name="Shu S."/>
            <person name="Singer J.T."/>
            <person name="Smith A.G."/>
            <person name="Sprecher B.N."/>
            <person name="Wagner V."/>
            <person name="Wang W."/>
            <person name="Wang Z.-Y."/>
            <person name="Yan J."/>
            <person name="Yarish C."/>
            <person name="Zoeuner-Riek S."/>
            <person name="Zhuang Y."/>
            <person name="Zou Y."/>
            <person name="Lindquist E.A."/>
            <person name="Grimwood J."/>
            <person name="Barry K."/>
            <person name="Rokhsar D.S."/>
            <person name="Schmutz J."/>
            <person name="Stiller J.W."/>
            <person name="Grossman A.R."/>
            <person name="Prochnik S.E."/>
        </authorList>
    </citation>
    <scope>NUCLEOTIDE SEQUENCE [LARGE SCALE GENOMIC DNA]</scope>
    <source>
        <strain evidence="5">4086291</strain>
    </source>
</reference>
<dbReference type="InterPro" id="IPR023576">
    <property type="entry name" value="UbiE/COQ5_MeTrFase_CS"/>
</dbReference>
<sequence length="178" mass="17628">MATGTGDVALALAAHPAVGRVVAVDPSPLMLAGARVKAAAAATTTVDTVAPPPVSFVQGTAEGLPYADGEFAVATVAFGVRNFGDRSAGLAQLARVLRPGGTLGVLEVSPPGPGLGGAAARAFVSLLVPAVGGGWGWRARWGRQPPMIGRRGGGATAAAPLPRGGRQAPPSTGIWQRV</sequence>
<dbReference type="GO" id="GO:0032259">
    <property type="term" value="P:methylation"/>
    <property type="evidence" value="ECO:0007669"/>
    <property type="project" value="UniProtKB-KW"/>
</dbReference>
<protein>
    <recommendedName>
        <fullName evidence="7">Methyltransferase domain-containing protein</fullName>
    </recommendedName>
</protein>
<dbReference type="Pfam" id="PF01209">
    <property type="entry name" value="Ubie_methyltran"/>
    <property type="match status" value="1"/>
</dbReference>
<gene>
    <name evidence="5" type="ORF">BU14_0111s0039</name>
</gene>
<dbReference type="InterPro" id="IPR029063">
    <property type="entry name" value="SAM-dependent_MTases_sf"/>
</dbReference>
<dbReference type="CDD" id="cd02440">
    <property type="entry name" value="AdoMet_MTases"/>
    <property type="match status" value="1"/>
</dbReference>
<keyword evidence="2" id="KW-0808">Transferase</keyword>
<organism evidence="5 6">
    <name type="scientific">Porphyra umbilicalis</name>
    <name type="common">Purple laver</name>
    <name type="synonym">Red alga</name>
    <dbReference type="NCBI Taxonomy" id="2786"/>
    <lineage>
        <taxon>Eukaryota</taxon>
        <taxon>Rhodophyta</taxon>
        <taxon>Bangiophyceae</taxon>
        <taxon>Bangiales</taxon>
        <taxon>Bangiaceae</taxon>
        <taxon>Porphyra</taxon>
    </lineage>
</organism>
<dbReference type="GO" id="GO:0008168">
    <property type="term" value="F:methyltransferase activity"/>
    <property type="evidence" value="ECO:0007669"/>
    <property type="project" value="UniProtKB-KW"/>
</dbReference>
<name>A0A1X6PC98_PORUM</name>
<evidence type="ECO:0000256" key="2">
    <source>
        <dbReference type="ARBA" id="ARBA00022679"/>
    </source>
</evidence>
<keyword evidence="1" id="KW-0489">Methyltransferase</keyword>
<accession>A0A1X6PC98</accession>
<feature type="compositionally biased region" description="Polar residues" evidence="4">
    <location>
        <begin position="169"/>
        <end position="178"/>
    </location>
</feature>
<dbReference type="OrthoDB" id="6329284at2759"/>
<dbReference type="AlphaFoldDB" id="A0A1X6PC98"/>
<dbReference type="SUPFAM" id="SSF53335">
    <property type="entry name" value="S-adenosyl-L-methionine-dependent methyltransferases"/>
    <property type="match status" value="1"/>
</dbReference>
<dbReference type="PROSITE" id="PS01184">
    <property type="entry name" value="UBIE_2"/>
    <property type="match status" value="1"/>
</dbReference>
<dbReference type="Gene3D" id="3.40.50.150">
    <property type="entry name" value="Vaccinia Virus protein VP39"/>
    <property type="match status" value="1"/>
</dbReference>
<evidence type="ECO:0000256" key="1">
    <source>
        <dbReference type="ARBA" id="ARBA00022603"/>
    </source>
</evidence>
<dbReference type="PANTHER" id="PTHR43591:SF24">
    <property type="entry name" value="2-METHOXY-6-POLYPRENYL-1,4-BENZOQUINOL METHYLASE, MITOCHONDRIAL"/>
    <property type="match status" value="1"/>
</dbReference>
<dbReference type="PROSITE" id="PS51608">
    <property type="entry name" value="SAM_MT_UBIE"/>
    <property type="match status" value="1"/>
</dbReference>
<dbReference type="Proteomes" id="UP000218209">
    <property type="component" value="Unassembled WGS sequence"/>
</dbReference>
<evidence type="ECO:0000313" key="6">
    <source>
        <dbReference type="Proteomes" id="UP000218209"/>
    </source>
</evidence>
<keyword evidence="6" id="KW-1185">Reference proteome</keyword>
<proteinExistence type="predicted"/>
<keyword evidence="3" id="KW-0949">S-adenosyl-L-methionine</keyword>
<dbReference type="EMBL" id="KV918814">
    <property type="protein sequence ID" value="OSX78370.1"/>
    <property type="molecule type" value="Genomic_DNA"/>
</dbReference>